<accession>A0A314KV51</accession>
<protein>
    <submittedName>
        <fullName evidence="2">Uncharacterized protein</fullName>
    </submittedName>
</protein>
<dbReference type="Gramene" id="OIT32639">
    <property type="protein sequence ID" value="OIT32639"/>
    <property type="gene ID" value="A4A49_08319"/>
</dbReference>
<dbReference type="Proteomes" id="UP000187609">
    <property type="component" value="Unassembled WGS sequence"/>
</dbReference>
<dbReference type="EMBL" id="MJEQ01001019">
    <property type="protein sequence ID" value="OIT32639.1"/>
    <property type="molecule type" value="Genomic_DNA"/>
</dbReference>
<keyword evidence="3" id="KW-1185">Reference proteome</keyword>
<feature type="compositionally biased region" description="Low complexity" evidence="1">
    <location>
        <begin position="8"/>
        <end position="17"/>
    </location>
</feature>
<comment type="caution">
    <text evidence="2">The sequence shown here is derived from an EMBL/GenBank/DDBJ whole genome shotgun (WGS) entry which is preliminary data.</text>
</comment>
<reference evidence="2" key="1">
    <citation type="submission" date="2016-11" db="EMBL/GenBank/DDBJ databases">
        <title>The genome of Nicotiana attenuata.</title>
        <authorList>
            <person name="Xu S."/>
            <person name="Brockmoeller T."/>
            <person name="Gaquerel E."/>
            <person name="Navarro A."/>
            <person name="Kuhl H."/>
            <person name="Gase K."/>
            <person name="Ling Z."/>
            <person name="Zhou W."/>
            <person name="Kreitzer C."/>
            <person name="Stanke M."/>
            <person name="Tang H."/>
            <person name="Lyons E."/>
            <person name="Pandey P."/>
            <person name="Pandey S.P."/>
            <person name="Timmermann B."/>
            <person name="Baldwin I.T."/>
        </authorList>
    </citation>
    <scope>NUCLEOTIDE SEQUENCE [LARGE SCALE GENOMIC DNA]</scope>
    <source>
        <strain evidence="2">UT</strain>
    </source>
</reference>
<organism evidence="2 3">
    <name type="scientific">Nicotiana attenuata</name>
    <name type="common">Coyote tobacco</name>
    <dbReference type="NCBI Taxonomy" id="49451"/>
    <lineage>
        <taxon>Eukaryota</taxon>
        <taxon>Viridiplantae</taxon>
        <taxon>Streptophyta</taxon>
        <taxon>Embryophyta</taxon>
        <taxon>Tracheophyta</taxon>
        <taxon>Spermatophyta</taxon>
        <taxon>Magnoliopsida</taxon>
        <taxon>eudicotyledons</taxon>
        <taxon>Gunneridae</taxon>
        <taxon>Pentapetalae</taxon>
        <taxon>asterids</taxon>
        <taxon>lamiids</taxon>
        <taxon>Solanales</taxon>
        <taxon>Solanaceae</taxon>
        <taxon>Nicotianoideae</taxon>
        <taxon>Nicotianeae</taxon>
        <taxon>Nicotiana</taxon>
    </lineage>
</organism>
<evidence type="ECO:0000256" key="1">
    <source>
        <dbReference type="SAM" id="MobiDB-lite"/>
    </source>
</evidence>
<gene>
    <name evidence="2" type="ORF">A4A49_08319</name>
</gene>
<feature type="compositionally biased region" description="Polar residues" evidence="1">
    <location>
        <begin position="28"/>
        <end position="37"/>
    </location>
</feature>
<name>A0A314KV51_NICAT</name>
<proteinExistence type="predicted"/>
<sequence>MLRVSLLQTQEDSSSTSMDEEEVLANFPQASHTTTDSPAAKLDEPVGADVDMPNGLEDVVAEPQAAVDEPRAYLQEQQAAY</sequence>
<evidence type="ECO:0000313" key="3">
    <source>
        <dbReference type="Proteomes" id="UP000187609"/>
    </source>
</evidence>
<feature type="region of interest" description="Disordered" evidence="1">
    <location>
        <begin position="1"/>
        <end position="52"/>
    </location>
</feature>
<evidence type="ECO:0000313" key="2">
    <source>
        <dbReference type="EMBL" id="OIT32639.1"/>
    </source>
</evidence>
<dbReference type="AlphaFoldDB" id="A0A314KV51"/>